<dbReference type="PIRSF" id="PIRSF010372">
    <property type="entry name" value="PaiB"/>
    <property type="match status" value="1"/>
</dbReference>
<dbReference type="EMBL" id="JBIGHZ010000005">
    <property type="protein sequence ID" value="MFG6449254.1"/>
    <property type="molecule type" value="Genomic_DNA"/>
</dbReference>
<dbReference type="Gene3D" id="2.30.110.10">
    <property type="entry name" value="Electron Transport, Fmn-binding Protein, Chain A"/>
    <property type="match status" value="1"/>
</dbReference>
<evidence type="ECO:0000313" key="1">
    <source>
        <dbReference type="EMBL" id="MFG6449254.1"/>
    </source>
</evidence>
<dbReference type="PANTHER" id="PTHR35802:SF1">
    <property type="entry name" value="PROTEASE SYNTHASE AND SPORULATION PROTEIN PAI 2"/>
    <property type="match status" value="1"/>
</dbReference>
<accession>A0ABW7FY48</accession>
<protein>
    <submittedName>
        <fullName evidence="1">FMN-binding negative transcriptional regulator</fullName>
    </submittedName>
</protein>
<gene>
    <name evidence="1" type="ORF">ACG0Z6_13575</name>
</gene>
<dbReference type="InterPro" id="IPR012349">
    <property type="entry name" value="Split_barrel_FMN-bd"/>
</dbReference>
<dbReference type="Proteomes" id="UP001606099">
    <property type="component" value="Unassembled WGS sequence"/>
</dbReference>
<name>A0ABW7FY48_9BURK</name>
<dbReference type="Pfam" id="PF04299">
    <property type="entry name" value="FMN_bind_2"/>
    <property type="match status" value="1"/>
</dbReference>
<organism evidence="1 2">
    <name type="scientific">Roseateles rivi</name>
    <dbReference type="NCBI Taxonomy" id="3299028"/>
    <lineage>
        <taxon>Bacteria</taxon>
        <taxon>Pseudomonadati</taxon>
        <taxon>Pseudomonadota</taxon>
        <taxon>Betaproteobacteria</taxon>
        <taxon>Burkholderiales</taxon>
        <taxon>Sphaerotilaceae</taxon>
        <taxon>Roseateles</taxon>
    </lineage>
</organism>
<comment type="caution">
    <text evidence="1">The sequence shown here is derived from an EMBL/GenBank/DDBJ whole genome shotgun (WGS) entry which is preliminary data.</text>
</comment>
<proteinExistence type="predicted"/>
<sequence>MYCPAHFQQNDPDALLALMHQHPLATVVRHSAGGVFEADHIPVMHQAVAGTLGCLRGHVAKANPLWQSATEQELLLVFQGPSAYITPSWYESKTANGKVVPTWNYAVVHAHCTLRAVHEPQALRQLVSDLSQRHEAGLPHPWRLDEAPPAYIDTMLQHIVGVEFTIHRLQGKFKVGQNQPEQNQRSLVQALEGQGSDAHQGLAALLQAHRRGP</sequence>
<reference evidence="1 2" key="1">
    <citation type="submission" date="2024-08" db="EMBL/GenBank/DDBJ databases">
        <authorList>
            <person name="Lu H."/>
        </authorList>
    </citation>
    <scope>NUCLEOTIDE SEQUENCE [LARGE SCALE GENOMIC DNA]</scope>
    <source>
        <strain evidence="1 2">BYS180W</strain>
    </source>
</reference>
<dbReference type="RefSeq" id="WP_394462263.1">
    <property type="nucleotide sequence ID" value="NZ_JBIGHZ010000005.1"/>
</dbReference>
<evidence type="ECO:0000313" key="2">
    <source>
        <dbReference type="Proteomes" id="UP001606099"/>
    </source>
</evidence>
<dbReference type="SUPFAM" id="SSF50475">
    <property type="entry name" value="FMN-binding split barrel"/>
    <property type="match status" value="1"/>
</dbReference>
<dbReference type="PANTHER" id="PTHR35802">
    <property type="entry name" value="PROTEASE SYNTHASE AND SPORULATION PROTEIN PAI 2"/>
    <property type="match status" value="1"/>
</dbReference>
<keyword evidence="2" id="KW-1185">Reference proteome</keyword>
<dbReference type="InterPro" id="IPR007396">
    <property type="entry name" value="TR_PAI2-type"/>
</dbReference>